<evidence type="ECO:0000313" key="3">
    <source>
        <dbReference type="Proteomes" id="UP001241656"/>
    </source>
</evidence>
<feature type="signal peptide" evidence="1">
    <location>
        <begin position="1"/>
        <end position="18"/>
    </location>
</feature>
<proteinExistence type="predicted"/>
<protein>
    <recommendedName>
        <fullName evidence="4">T9SS C-terminal target domain-containing protein</fullName>
    </recommendedName>
</protein>
<keyword evidence="1" id="KW-0732">Signal</keyword>
<organism evidence="2 3">
    <name type="scientific">Chryseobacterium gotjawalense</name>
    <dbReference type="NCBI Taxonomy" id="3042315"/>
    <lineage>
        <taxon>Bacteria</taxon>
        <taxon>Pseudomonadati</taxon>
        <taxon>Bacteroidota</taxon>
        <taxon>Flavobacteriia</taxon>
        <taxon>Flavobacteriales</taxon>
        <taxon>Weeksellaceae</taxon>
        <taxon>Chryseobacterium group</taxon>
        <taxon>Chryseobacterium</taxon>
    </lineage>
</organism>
<feature type="chain" id="PRO_5047234772" description="T9SS C-terminal target domain-containing protein" evidence="1">
    <location>
        <begin position="19"/>
        <end position="510"/>
    </location>
</feature>
<dbReference type="EMBL" id="CP124855">
    <property type="protein sequence ID" value="WHF50998.1"/>
    <property type="molecule type" value="Genomic_DNA"/>
</dbReference>
<evidence type="ECO:0008006" key="4">
    <source>
        <dbReference type="Google" id="ProtNLM"/>
    </source>
</evidence>
<reference evidence="2 3" key="1">
    <citation type="submission" date="2023-05" db="EMBL/GenBank/DDBJ databases">
        <title>Genomic insight into Chryseobacterium sp. wdc7 isolated forest soil (Gotjawal).</title>
        <authorList>
            <person name="Park S.-J."/>
        </authorList>
    </citation>
    <scope>NUCLEOTIDE SEQUENCE [LARGE SCALE GENOMIC DNA]</scope>
    <source>
        <strain evidence="3">wdc7</strain>
    </source>
</reference>
<dbReference type="Proteomes" id="UP001241656">
    <property type="component" value="Chromosome"/>
</dbReference>
<keyword evidence="3" id="KW-1185">Reference proteome</keyword>
<evidence type="ECO:0000313" key="2">
    <source>
        <dbReference type="EMBL" id="WHF50998.1"/>
    </source>
</evidence>
<sequence length="510" mass="54441">MKKSFIILLFMFHAFAFSQVGINTTAPKATLDVSINTQDISQADGIIPPRVTGFQLKNKDHLYNSEQTGTIVYVNEPLSSEDTTIKTGAVRKVGYYYFDGATWKAFENGTLEEVVEKGNYTPKYITFIGSTNSPLRDGALGMSEETYSMYFGNMNPNHTGFYNLGFGYGALEQISTSMYSTAVGSMAGQKLTTGNANSFFGDEAGANNTTGHKNSIFGMAAAFHDRAGSFNSIFGYKAGQFRNLGKYNVLIGNSAGSSSGTAPVSNLGNNNVLIGTGAGFGEANLNNKLIIHSNNSLQAADSNSVTNEGIFSDPGQSSLANALISGDFVDRWLKVNGRFQINPTRISAATTNYTKMLVYNPADGEVGSKDFSAVLTTTGTQLGNPITGQIEIAGGDTIGYPGTYGLYSETADRIAGFAIQNDGDIIPGVFVKDKATGEIQGLYVTYRGVSLPGKVTVDSSVSITENNQLVPKIWVENYVASQTKIPAIPSKGTFVLQSVDGVIQWIPSKD</sequence>
<dbReference type="RefSeq" id="WP_282904393.1">
    <property type="nucleotide sequence ID" value="NZ_CP124855.1"/>
</dbReference>
<accession>A0ABY8RAK3</accession>
<name>A0ABY8RAK3_9FLAO</name>
<evidence type="ECO:0000256" key="1">
    <source>
        <dbReference type="SAM" id="SignalP"/>
    </source>
</evidence>
<gene>
    <name evidence="2" type="ORF">QGN23_11225</name>
</gene>